<accession>A0ABN9FWR3</accession>
<evidence type="ECO:0008006" key="4">
    <source>
        <dbReference type="Google" id="ProtNLM"/>
    </source>
</evidence>
<reference evidence="2" key="1">
    <citation type="submission" date="2023-05" db="EMBL/GenBank/DDBJ databases">
        <authorList>
            <person name="Stuckert A."/>
        </authorList>
    </citation>
    <scope>NUCLEOTIDE SEQUENCE</scope>
</reference>
<evidence type="ECO:0000256" key="1">
    <source>
        <dbReference type="SAM" id="SignalP"/>
    </source>
</evidence>
<keyword evidence="3" id="KW-1185">Reference proteome</keyword>
<dbReference type="EMBL" id="CATNWA010017573">
    <property type="protein sequence ID" value="CAI9601490.1"/>
    <property type="molecule type" value="Genomic_DNA"/>
</dbReference>
<protein>
    <recommendedName>
        <fullName evidence="4">Secreted protein</fullName>
    </recommendedName>
</protein>
<feature type="non-terminal residue" evidence="2">
    <location>
        <position position="107"/>
    </location>
</feature>
<evidence type="ECO:0000313" key="2">
    <source>
        <dbReference type="EMBL" id="CAI9601490.1"/>
    </source>
</evidence>
<sequence length="107" mass="12219">MLSLVCIAKEVFFFFFLGECMGSAQGQSALLRQRSGVLHPPRAEIKLLLQALTSALLDTDRSHKTAVTFDEKMYLTVYIYLNNGISMFCVLWETRYSECRVFGRPDI</sequence>
<feature type="chain" id="PRO_5046532372" description="Secreted protein" evidence="1">
    <location>
        <begin position="27"/>
        <end position="107"/>
    </location>
</feature>
<dbReference type="Proteomes" id="UP001162483">
    <property type="component" value="Unassembled WGS sequence"/>
</dbReference>
<evidence type="ECO:0000313" key="3">
    <source>
        <dbReference type="Proteomes" id="UP001162483"/>
    </source>
</evidence>
<comment type="caution">
    <text evidence="2">The sequence shown here is derived from an EMBL/GenBank/DDBJ whole genome shotgun (WGS) entry which is preliminary data.</text>
</comment>
<proteinExistence type="predicted"/>
<keyword evidence="1" id="KW-0732">Signal</keyword>
<organism evidence="2 3">
    <name type="scientific">Staurois parvus</name>
    <dbReference type="NCBI Taxonomy" id="386267"/>
    <lineage>
        <taxon>Eukaryota</taxon>
        <taxon>Metazoa</taxon>
        <taxon>Chordata</taxon>
        <taxon>Craniata</taxon>
        <taxon>Vertebrata</taxon>
        <taxon>Euteleostomi</taxon>
        <taxon>Amphibia</taxon>
        <taxon>Batrachia</taxon>
        <taxon>Anura</taxon>
        <taxon>Neobatrachia</taxon>
        <taxon>Ranoidea</taxon>
        <taxon>Ranidae</taxon>
        <taxon>Staurois</taxon>
    </lineage>
</organism>
<gene>
    <name evidence="2" type="ORF">SPARVUS_LOCUS12990466</name>
</gene>
<name>A0ABN9FWR3_9NEOB</name>
<feature type="signal peptide" evidence="1">
    <location>
        <begin position="1"/>
        <end position="26"/>
    </location>
</feature>